<evidence type="ECO:0000313" key="2">
    <source>
        <dbReference type="EMBL" id="PBK93590.1"/>
    </source>
</evidence>
<dbReference type="Proteomes" id="UP000217790">
    <property type="component" value="Unassembled WGS sequence"/>
</dbReference>
<dbReference type="InParanoid" id="A0A2H3DHJ6"/>
<dbReference type="AlphaFoldDB" id="A0A2H3DHJ6"/>
<accession>A0A2H3DHJ6</accession>
<gene>
    <name evidence="2" type="ORF">ARMGADRAFT_1030188</name>
</gene>
<evidence type="ECO:0000313" key="3">
    <source>
        <dbReference type="Proteomes" id="UP000217790"/>
    </source>
</evidence>
<evidence type="ECO:0000256" key="1">
    <source>
        <dbReference type="SAM" id="MobiDB-lite"/>
    </source>
</evidence>
<name>A0A2H3DHJ6_ARMGA</name>
<protein>
    <submittedName>
        <fullName evidence="2">Uncharacterized protein</fullName>
    </submittedName>
</protein>
<proteinExistence type="predicted"/>
<dbReference type="OrthoDB" id="3113224at2759"/>
<dbReference type="EMBL" id="KZ293656">
    <property type="protein sequence ID" value="PBK93590.1"/>
    <property type="molecule type" value="Genomic_DNA"/>
</dbReference>
<reference evidence="3" key="1">
    <citation type="journal article" date="2017" name="Nat. Ecol. Evol.">
        <title>Genome expansion and lineage-specific genetic innovations in the forest pathogenic fungi Armillaria.</title>
        <authorList>
            <person name="Sipos G."/>
            <person name="Prasanna A.N."/>
            <person name="Walter M.C."/>
            <person name="O'Connor E."/>
            <person name="Balint B."/>
            <person name="Krizsan K."/>
            <person name="Kiss B."/>
            <person name="Hess J."/>
            <person name="Varga T."/>
            <person name="Slot J."/>
            <person name="Riley R."/>
            <person name="Boka B."/>
            <person name="Rigling D."/>
            <person name="Barry K."/>
            <person name="Lee J."/>
            <person name="Mihaltcheva S."/>
            <person name="LaButti K."/>
            <person name="Lipzen A."/>
            <person name="Waldron R."/>
            <person name="Moloney N.M."/>
            <person name="Sperisen C."/>
            <person name="Kredics L."/>
            <person name="Vagvoelgyi C."/>
            <person name="Patrignani A."/>
            <person name="Fitzpatrick D."/>
            <person name="Nagy I."/>
            <person name="Doyle S."/>
            <person name="Anderson J.B."/>
            <person name="Grigoriev I.V."/>
            <person name="Gueldener U."/>
            <person name="Muensterkoetter M."/>
            <person name="Nagy L.G."/>
        </authorList>
    </citation>
    <scope>NUCLEOTIDE SEQUENCE [LARGE SCALE GENOMIC DNA]</scope>
    <source>
        <strain evidence="3">Ar21-2</strain>
    </source>
</reference>
<keyword evidence="3" id="KW-1185">Reference proteome</keyword>
<organism evidence="2 3">
    <name type="scientific">Armillaria gallica</name>
    <name type="common">Bulbous honey fungus</name>
    <name type="synonym">Armillaria bulbosa</name>
    <dbReference type="NCBI Taxonomy" id="47427"/>
    <lineage>
        <taxon>Eukaryota</taxon>
        <taxon>Fungi</taxon>
        <taxon>Dikarya</taxon>
        <taxon>Basidiomycota</taxon>
        <taxon>Agaricomycotina</taxon>
        <taxon>Agaricomycetes</taxon>
        <taxon>Agaricomycetidae</taxon>
        <taxon>Agaricales</taxon>
        <taxon>Marasmiineae</taxon>
        <taxon>Physalacriaceae</taxon>
        <taxon>Armillaria</taxon>
    </lineage>
</organism>
<feature type="region of interest" description="Disordered" evidence="1">
    <location>
        <begin position="146"/>
        <end position="173"/>
    </location>
</feature>
<sequence>MATNPTPIPISTHPVPPSIDIGAYCCRTRLLHTTRVYAASEDSTSADISAREGILKVHIAATTTATWAGAIILHCGAMRRSRGGILEKESLEGTRWRTGDIEEDGGMKIGTPAVHNDDDRHTPLGFDGQLEGAMNVSRTMILRPLPRPPPPASPNINVGVPCTMDLPRPPHTG</sequence>